<evidence type="ECO:0000313" key="2">
    <source>
        <dbReference type="EMBL" id="SIT43748.1"/>
    </source>
</evidence>
<feature type="region of interest" description="Disordered" evidence="1">
    <location>
        <begin position="1"/>
        <end position="25"/>
    </location>
</feature>
<feature type="region of interest" description="Disordered" evidence="1">
    <location>
        <begin position="65"/>
        <end position="85"/>
    </location>
</feature>
<reference evidence="2 3" key="1">
    <citation type="submission" date="2016-12" db="EMBL/GenBank/DDBJ databases">
        <authorList>
            <person name="Song W.-J."/>
            <person name="Kurnit D.M."/>
        </authorList>
    </citation>
    <scope>NUCLEOTIDE SEQUENCE [LARGE SCALE GENOMIC DNA]</scope>
    <source>
        <strain evidence="2 3">STM7296</strain>
    </source>
</reference>
<accession>A0A1N7S9V3</accession>
<dbReference type="Proteomes" id="UP000187012">
    <property type="component" value="Unassembled WGS sequence"/>
</dbReference>
<organism evidence="2 3">
    <name type="scientific">Paraburkholderia ribeironis</name>
    <dbReference type="NCBI Taxonomy" id="1247936"/>
    <lineage>
        <taxon>Bacteria</taxon>
        <taxon>Pseudomonadati</taxon>
        <taxon>Pseudomonadota</taxon>
        <taxon>Betaproteobacteria</taxon>
        <taxon>Burkholderiales</taxon>
        <taxon>Burkholderiaceae</taxon>
        <taxon>Paraburkholderia</taxon>
    </lineage>
</organism>
<gene>
    <name evidence="2" type="ORF">BN2475_450034</name>
</gene>
<sequence>MQCQGMPDPAAHSLGRPVKPVERQGGFNIRVPRQPDITTTNPCRAGRCLPLCGMVPAVPFNKLSGDDVQADPQGIPATRVAPGGGDASVVSAAGEPCRSAMKRVDIVRKIAWTATAAAGVSVAACGGGGGST</sequence>
<protein>
    <submittedName>
        <fullName evidence="2">Uncharacterized protein</fullName>
    </submittedName>
</protein>
<name>A0A1N7S9V3_9BURK</name>
<evidence type="ECO:0000313" key="3">
    <source>
        <dbReference type="Proteomes" id="UP000187012"/>
    </source>
</evidence>
<dbReference type="AlphaFoldDB" id="A0A1N7S9V3"/>
<keyword evidence="3" id="KW-1185">Reference proteome</keyword>
<proteinExistence type="predicted"/>
<dbReference type="EMBL" id="CYGX02000045">
    <property type="protein sequence ID" value="SIT43748.1"/>
    <property type="molecule type" value="Genomic_DNA"/>
</dbReference>
<evidence type="ECO:0000256" key="1">
    <source>
        <dbReference type="SAM" id="MobiDB-lite"/>
    </source>
</evidence>